<dbReference type="SUPFAM" id="SSF55729">
    <property type="entry name" value="Acyl-CoA N-acyltransferases (Nat)"/>
    <property type="match status" value="1"/>
</dbReference>
<reference evidence="2 3" key="1">
    <citation type="submission" date="2017-02" db="EMBL/GenBank/DDBJ databases">
        <authorList>
            <person name="Peterson S.W."/>
        </authorList>
    </citation>
    <scope>NUCLEOTIDE SEQUENCE [LARGE SCALE GENOMIC DNA]</scope>
    <source>
        <strain evidence="2 3">M1</strain>
    </source>
</reference>
<dbReference type="Gene3D" id="3.40.630.30">
    <property type="match status" value="1"/>
</dbReference>
<evidence type="ECO:0000259" key="1">
    <source>
        <dbReference type="PROSITE" id="PS51186"/>
    </source>
</evidence>
<sequence length="158" mass="18176">MINIRVPEEKDKNKIIDLLTSEKVNNFDLHNEILNNSMAVYDGDKILGYSSYKKLSNKNMALIDLLIVKQEYRGQYIGDGLIKAILNLADKRQIKKVYLISHGENSIFYEKAGLIKRKIEDCKEIIKYIGNELGNEETVEVFQAILPDFFNKACKSSR</sequence>
<organism evidence="2 3">
    <name type="scientific">Maledivibacter halophilus</name>
    <dbReference type="NCBI Taxonomy" id="36842"/>
    <lineage>
        <taxon>Bacteria</taxon>
        <taxon>Bacillati</taxon>
        <taxon>Bacillota</taxon>
        <taxon>Clostridia</taxon>
        <taxon>Peptostreptococcales</taxon>
        <taxon>Caminicellaceae</taxon>
        <taxon>Maledivibacter</taxon>
    </lineage>
</organism>
<accession>A0A1T5LA53</accession>
<dbReference type="InterPro" id="IPR016181">
    <property type="entry name" value="Acyl_CoA_acyltransferase"/>
</dbReference>
<gene>
    <name evidence="2" type="ORF">SAMN02194393_02650</name>
</gene>
<dbReference type="EMBL" id="FUZT01000006">
    <property type="protein sequence ID" value="SKC72833.1"/>
    <property type="molecule type" value="Genomic_DNA"/>
</dbReference>
<dbReference type="AlphaFoldDB" id="A0A1T5LA53"/>
<keyword evidence="2" id="KW-0808">Transferase</keyword>
<dbReference type="InterPro" id="IPR000182">
    <property type="entry name" value="GNAT_dom"/>
</dbReference>
<proteinExistence type="predicted"/>
<dbReference type="STRING" id="36842.SAMN02194393_02650"/>
<dbReference type="OrthoDB" id="1953933at2"/>
<evidence type="ECO:0000313" key="3">
    <source>
        <dbReference type="Proteomes" id="UP000190285"/>
    </source>
</evidence>
<dbReference type="PROSITE" id="PS51186">
    <property type="entry name" value="GNAT"/>
    <property type="match status" value="1"/>
</dbReference>
<dbReference type="RefSeq" id="WP_079492189.1">
    <property type="nucleotide sequence ID" value="NZ_FUZT01000006.1"/>
</dbReference>
<dbReference type="CDD" id="cd04301">
    <property type="entry name" value="NAT_SF"/>
    <property type="match status" value="1"/>
</dbReference>
<dbReference type="GO" id="GO:0016747">
    <property type="term" value="F:acyltransferase activity, transferring groups other than amino-acyl groups"/>
    <property type="evidence" value="ECO:0007669"/>
    <property type="project" value="InterPro"/>
</dbReference>
<dbReference type="Proteomes" id="UP000190285">
    <property type="component" value="Unassembled WGS sequence"/>
</dbReference>
<protein>
    <submittedName>
        <fullName evidence="2">Amino-acid N-acetyltransferase</fullName>
    </submittedName>
</protein>
<dbReference type="Pfam" id="PF13673">
    <property type="entry name" value="Acetyltransf_10"/>
    <property type="match status" value="1"/>
</dbReference>
<keyword evidence="3" id="KW-1185">Reference proteome</keyword>
<evidence type="ECO:0000313" key="2">
    <source>
        <dbReference type="EMBL" id="SKC72833.1"/>
    </source>
</evidence>
<feature type="domain" description="N-acetyltransferase" evidence="1">
    <location>
        <begin position="2"/>
        <end position="140"/>
    </location>
</feature>
<name>A0A1T5LA53_9FIRM</name>